<organism evidence="2 3">
    <name type="scientific">Pavo cristatus</name>
    <name type="common">Indian peafowl</name>
    <name type="synonym">Blue peafowl</name>
    <dbReference type="NCBI Taxonomy" id="9049"/>
    <lineage>
        <taxon>Eukaryota</taxon>
        <taxon>Metazoa</taxon>
        <taxon>Chordata</taxon>
        <taxon>Craniata</taxon>
        <taxon>Vertebrata</taxon>
        <taxon>Euteleostomi</taxon>
        <taxon>Archelosauria</taxon>
        <taxon>Archosauria</taxon>
        <taxon>Dinosauria</taxon>
        <taxon>Saurischia</taxon>
        <taxon>Theropoda</taxon>
        <taxon>Coelurosauria</taxon>
        <taxon>Aves</taxon>
        <taxon>Neognathae</taxon>
        <taxon>Galloanserae</taxon>
        <taxon>Galliformes</taxon>
        <taxon>Phasianidae</taxon>
        <taxon>Phasianinae</taxon>
        <taxon>Pavo</taxon>
    </lineage>
</organism>
<feature type="compositionally biased region" description="Polar residues" evidence="1">
    <location>
        <begin position="94"/>
        <end position="106"/>
    </location>
</feature>
<accession>A0A8C9LEW0</accession>
<reference evidence="2" key="2">
    <citation type="submission" date="2025-09" db="UniProtKB">
        <authorList>
            <consortium name="Ensembl"/>
        </authorList>
    </citation>
    <scope>IDENTIFICATION</scope>
</reference>
<dbReference type="Proteomes" id="UP000694428">
    <property type="component" value="Unplaced"/>
</dbReference>
<feature type="region of interest" description="Disordered" evidence="1">
    <location>
        <begin position="177"/>
        <end position="208"/>
    </location>
</feature>
<feature type="compositionally biased region" description="Basic residues" evidence="1">
    <location>
        <begin position="71"/>
        <end position="82"/>
    </location>
</feature>
<feature type="region of interest" description="Disordered" evidence="1">
    <location>
        <begin position="1"/>
        <end position="30"/>
    </location>
</feature>
<reference evidence="2" key="1">
    <citation type="submission" date="2025-08" db="UniProtKB">
        <authorList>
            <consortium name="Ensembl"/>
        </authorList>
    </citation>
    <scope>IDENTIFICATION</scope>
</reference>
<evidence type="ECO:0008006" key="4">
    <source>
        <dbReference type="Google" id="ProtNLM"/>
    </source>
</evidence>
<dbReference type="AlphaFoldDB" id="A0A8C9LEW0"/>
<evidence type="ECO:0000256" key="1">
    <source>
        <dbReference type="SAM" id="MobiDB-lite"/>
    </source>
</evidence>
<evidence type="ECO:0000313" key="2">
    <source>
        <dbReference type="Ensembl" id="ENSPSTP00000023326.1"/>
    </source>
</evidence>
<dbReference type="Ensembl" id="ENSPSTT00000024541.1">
    <property type="protein sequence ID" value="ENSPSTP00000023326.1"/>
    <property type="gene ID" value="ENSPSTG00000017150.1"/>
</dbReference>
<dbReference type="PANTHER" id="PTHR36474">
    <property type="entry name" value="PROTEIN LIAT1"/>
    <property type="match status" value="1"/>
</dbReference>
<dbReference type="PANTHER" id="PTHR36474:SF1">
    <property type="entry name" value="PROTEIN LIAT1"/>
    <property type="match status" value="1"/>
</dbReference>
<proteinExistence type="predicted"/>
<sequence>MSPVHAFPPGLQQPPSHHCSPPSPRGWEGGGMRGWQPCGAPWLSCGLSAALCVTAMRRAVLGPSQEDKPRPALHHRKPRKQKACPAARREDFSHGQNSGSAQSNAEGAQVGTEVSTVSSSASTVSDSGQTELSLSAQFNESLRWDGILEDPAAEEERLQTYRLNRRKRYGLYLQQHHPTAGHLPSPRSRRQNKPHQLTPASLLQSPSSVHAEVHFHTTHPTCTYAP</sequence>
<feature type="compositionally biased region" description="Polar residues" evidence="1">
    <location>
        <begin position="194"/>
        <end position="208"/>
    </location>
</feature>
<name>A0A8C9LEW0_PAVCR</name>
<evidence type="ECO:0000313" key="3">
    <source>
        <dbReference type="Proteomes" id="UP000694428"/>
    </source>
</evidence>
<keyword evidence="3" id="KW-1185">Reference proteome</keyword>
<protein>
    <recommendedName>
        <fullName evidence="4">Protein LIAT1</fullName>
    </recommendedName>
</protein>
<feature type="region of interest" description="Disordered" evidence="1">
    <location>
        <begin position="63"/>
        <end position="130"/>
    </location>
</feature>
<dbReference type="InterPro" id="IPR038794">
    <property type="entry name" value="LIAT1"/>
</dbReference>
<feature type="compositionally biased region" description="Low complexity" evidence="1">
    <location>
        <begin position="112"/>
        <end position="127"/>
    </location>
</feature>